<dbReference type="Proteomes" id="UP000252289">
    <property type="component" value="Unassembled WGS sequence"/>
</dbReference>
<feature type="transmembrane region" description="Helical" evidence="5">
    <location>
        <begin position="90"/>
        <end position="108"/>
    </location>
</feature>
<evidence type="ECO:0000313" key="7">
    <source>
        <dbReference type="Proteomes" id="UP000252289"/>
    </source>
</evidence>
<feature type="transmembrane region" description="Helical" evidence="5">
    <location>
        <begin position="150"/>
        <end position="172"/>
    </location>
</feature>
<evidence type="ECO:0000256" key="1">
    <source>
        <dbReference type="ARBA" id="ARBA00004141"/>
    </source>
</evidence>
<comment type="caution">
    <text evidence="6">The sequence shown here is derived from an EMBL/GenBank/DDBJ whole genome shotgun (WGS) entry which is preliminary data.</text>
</comment>
<dbReference type="InterPro" id="IPR002781">
    <property type="entry name" value="TM_pro_TauE-like"/>
</dbReference>
<dbReference type="AlphaFoldDB" id="A0A368EJB4"/>
<dbReference type="Pfam" id="PF01925">
    <property type="entry name" value="TauE"/>
    <property type="match status" value="1"/>
</dbReference>
<keyword evidence="2 5" id="KW-0812">Transmembrane</keyword>
<feature type="transmembrane region" description="Helical" evidence="5">
    <location>
        <begin position="184"/>
        <end position="207"/>
    </location>
</feature>
<gene>
    <name evidence="6" type="ORF">DBW64_03145</name>
</gene>
<protein>
    <recommendedName>
        <fullName evidence="5">Probable membrane transporter protein</fullName>
    </recommendedName>
</protein>
<feature type="transmembrane region" description="Helical" evidence="5">
    <location>
        <begin position="12"/>
        <end position="40"/>
    </location>
</feature>
<dbReference type="GO" id="GO:0005886">
    <property type="term" value="C:plasma membrane"/>
    <property type="evidence" value="ECO:0007669"/>
    <property type="project" value="UniProtKB-SubCell"/>
</dbReference>
<evidence type="ECO:0000256" key="4">
    <source>
        <dbReference type="ARBA" id="ARBA00023136"/>
    </source>
</evidence>
<comment type="similarity">
    <text evidence="5">Belongs to the 4-toluene sulfonate uptake permease (TSUP) (TC 2.A.102) family.</text>
</comment>
<organism evidence="6 7">
    <name type="scientific">PS1 clade bacterium</name>
    <dbReference type="NCBI Taxonomy" id="2175152"/>
    <lineage>
        <taxon>Bacteria</taxon>
        <taxon>Pseudomonadati</taxon>
        <taxon>Pseudomonadota</taxon>
        <taxon>Alphaproteobacteria</taxon>
        <taxon>PS1 clade</taxon>
    </lineage>
</organism>
<feature type="transmembrane region" description="Helical" evidence="5">
    <location>
        <begin position="251"/>
        <end position="268"/>
    </location>
</feature>
<sequence length="271" mass="29091">MPELEMPVLITLFILAGSVAGYMAGLLGIGGGAILVPVLFQTFIFLGLDEAHQIHAAVATSLTIIVLTSIQSGRIHYKNDAVDMSVVRHWVPFLITGVVSGALLAGYFNAEVLKIIFAVLTSLIALNMMFNKVDDSLDGDLPAIWLQRGVAIIIGFFSALMGIGGGAFSVTIMRLFGRPIHKAVGTAAVLGIFIALPGSLGFVVSGWGKEGLAPYFLGYVNWLAVLLLIPVTTLTAPMGARMAHKIDRKKLEKIFIFFLFLASARILWSVF</sequence>
<dbReference type="PANTHER" id="PTHR43483">
    <property type="entry name" value="MEMBRANE TRANSPORTER PROTEIN HI_0806-RELATED"/>
    <property type="match status" value="1"/>
</dbReference>
<dbReference type="PANTHER" id="PTHR43483:SF3">
    <property type="entry name" value="MEMBRANE TRANSPORTER PROTEIN HI_0806-RELATED"/>
    <property type="match status" value="1"/>
</dbReference>
<dbReference type="EMBL" id="QOQK01000011">
    <property type="protein sequence ID" value="RCL84586.1"/>
    <property type="molecule type" value="Genomic_DNA"/>
</dbReference>
<feature type="transmembrane region" description="Helical" evidence="5">
    <location>
        <begin position="115"/>
        <end position="130"/>
    </location>
</feature>
<keyword evidence="4 5" id="KW-0472">Membrane</keyword>
<evidence type="ECO:0000256" key="3">
    <source>
        <dbReference type="ARBA" id="ARBA00022989"/>
    </source>
</evidence>
<comment type="subcellular location">
    <subcellularLocation>
        <location evidence="5">Cell membrane</location>
        <topology evidence="5">Multi-pass membrane protein</topology>
    </subcellularLocation>
    <subcellularLocation>
        <location evidence="1">Membrane</location>
        <topology evidence="1">Multi-pass membrane protein</topology>
    </subcellularLocation>
</comment>
<feature type="transmembrane region" description="Helical" evidence="5">
    <location>
        <begin position="219"/>
        <end position="239"/>
    </location>
</feature>
<accession>A0A368EJB4</accession>
<evidence type="ECO:0000256" key="5">
    <source>
        <dbReference type="RuleBase" id="RU363041"/>
    </source>
</evidence>
<name>A0A368EJB4_9PROT</name>
<keyword evidence="3 5" id="KW-1133">Transmembrane helix</keyword>
<evidence type="ECO:0000256" key="2">
    <source>
        <dbReference type="ARBA" id="ARBA00022692"/>
    </source>
</evidence>
<proteinExistence type="inferred from homology"/>
<evidence type="ECO:0000313" key="6">
    <source>
        <dbReference type="EMBL" id="RCL84586.1"/>
    </source>
</evidence>
<reference evidence="6 7" key="1">
    <citation type="journal article" date="2018" name="Microbiome">
        <title>Fine metagenomic profile of the Mediterranean stratified and mixed water columns revealed by assembly and recruitment.</title>
        <authorList>
            <person name="Haro-Moreno J.M."/>
            <person name="Lopez-Perez M."/>
            <person name="De La Torre J.R."/>
            <person name="Picazo A."/>
            <person name="Camacho A."/>
            <person name="Rodriguez-Valera F."/>
        </authorList>
    </citation>
    <scope>NUCLEOTIDE SEQUENCE [LARGE SCALE GENOMIC DNA]</scope>
    <source>
        <strain evidence="6">MED-G50</strain>
    </source>
</reference>
<keyword evidence="5" id="KW-1003">Cell membrane</keyword>